<feature type="transmembrane region" description="Helical" evidence="6">
    <location>
        <begin position="15"/>
        <end position="37"/>
    </location>
</feature>
<feature type="transmembrane region" description="Helical" evidence="6">
    <location>
        <begin position="189"/>
        <end position="214"/>
    </location>
</feature>
<organism evidence="8 9">
    <name type="scientific">Penicillium malachiteum</name>
    <dbReference type="NCBI Taxonomy" id="1324776"/>
    <lineage>
        <taxon>Eukaryota</taxon>
        <taxon>Fungi</taxon>
        <taxon>Dikarya</taxon>
        <taxon>Ascomycota</taxon>
        <taxon>Pezizomycotina</taxon>
        <taxon>Eurotiomycetes</taxon>
        <taxon>Eurotiomycetidae</taxon>
        <taxon>Eurotiales</taxon>
        <taxon>Aspergillaceae</taxon>
        <taxon>Penicillium</taxon>
    </lineage>
</organism>
<protein>
    <recommendedName>
        <fullName evidence="7">Rhodopsin domain-containing protein</fullName>
    </recommendedName>
</protein>
<keyword evidence="4 6" id="KW-0472">Membrane</keyword>
<accession>A0AAD6HRF8</accession>
<dbReference type="PANTHER" id="PTHR33048:SF47">
    <property type="entry name" value="INTEGRAL MEMBRANE PROTEIN-RELATED"/>
    <property type="match status" value="1"/>
</dbReference>
<evidence type="ECO:0000313" key="9">
    <source>
        <dbReference type="Proteomes" id="UP001215712"/>
    </source>
</evidence>
<evidence type="ECO:0000256" key="5">
    <source>
        <dbReference type="ARBA" id="ARBA00038359"/>
    </source>
</evidence>
<dbReference type="PANTHER" id="PTHR33048">
    <property type="entry name" value="PTH11-LIKE INTEGRAL MEMBRANE PROTEIN (AFU_ORTHOLOGUE AFUA_5G11245)"/>
    <property type="match status" value="1"/>
</dbReference>
<reference evidence="8" key="2">
    <citation type="submission" date="2023-01" db="EMBL/GenBank/DDBJ databases">
        <authorList>
            <person name="Petersen C."/>
        </authorList>
    </citation>
    <scope>NUCLEOTIDE SEQUENCE</scope>
    <source>
        <strain evidence="8">IBT 17514</strain>
    </source>
</reference>
<comment type="subcellular location">
    <subcellularLocation>
        <location evidence="1">Membrane</location>
        <topology evidence="1">Multi-pass membrane protein</topology>
    </subcellularLocation>
</comment>
<feature type="transmembrane region" description="Helical" evidence="6">
    <location>
        <begin position="146"/>
        <end position="169"/>
    </location>
</feature>
<feature type="transmembrane region" description="Helical" evidence="6">
    <location>
        <begin position="267"/>
        <end position="286"/>
    </location>
</feature>
<keyword evidence="3 6" id="KW-1133">Transmembrane helix</keyword>
<evidence type="ECO:0000256" key="4">
    <source>
        <dbReference type="ARBA" id="ARBA00023136"/>
    </source>
</evidence>
<comment type="similarity">
    <text evidence="5">Belongs to the SAT4 family.</text>
</comment>
<feature type="domain" description="Rhodopsin" evidence="7">
    <location>
        <begin position="33"/>
        <end position="284"/>
    </location>
</feature>
<dbReference type="GO" id="GO:0016020">
    <property type="term" value="C:membrane"/>
    <property type="evidence" value="ECO:0007669"/>
    <property type="project" value="UniProtKB-SubCell"/>
</dbReference>
<evidence type="ECO:0000256" key="6">
    <source>
        <dbReference type="SAM" id="Phobius"/>
    </source>
</evidence>
<keyword evidence="9" id="KW-1185">Reference proteome</keyword>
<dbReference type="Pfam" id="PF20684">
    <property type="entry name" value="Fung_rhodopsin"/>
    <property type="match status" value="1"/>
</dbReference>
<dbReference type="InterPro" id="IPR052337">
    <property type="entry name" value="SAT4-like"/>
</dbReference>
<name>A0AAD6HRF8_9EURO</name>
<evidence type="ECO:0000259" key="7">
    <source>
        <dbReference type="Pfam" id="PF20684"/>
    </source>
</evidence>
<comment type="caution">
    <text evidence="8">The sequence shown here is derived from an EMBL/GenBank/DDBJ whole genome shotgun (WGS) entry which is preliminary data.</text>
</comment>
<feature type="transmembrane region" description="Helical" evidence="6">
    <location>
        <begin position="111"/>
        <end position="134"/>
    </location>
</feature>
<dbReference type="AlphaFoldDB" id="A0AAD6HRF8"/>
<evidence type="ECO:0000256" key="2">
    <source>
        <dbReference type="ARBA" id="ARBA00022692"/>
    </source>
</evidence>
<reference evidence="8" key="1">
    <citation type="journal article" date="2023" name="IMA Fungus">
        <title>Comparative genomic study of the Penicillium genus elucidates a diverse pangenome and 15 lateral gene transfer events.</title>
        <authorList>
            <person name="Petersen C."/>
            <person name="Sorensen T."/>
            <person name="Nielsen M.R."/>
            <person name="Sondergaard T.E."/>
            <person name="Sorensen J.L."/>
            <person name="Fitzpatrick D.A."/>
            <person name="Frisvad J.C."/>
            <person name="Nielsen K.L."/>
        </authorList>
    </citation>
    <scope>NUCLEOTIDE SEQUENCE</scope>
    <source>
        <strain evidence="8">IBT 17514</strain>
    </source>
</reference>
<dbReference type="InterPro" id="IPR049326">
    <property type="entry name" value="Rhodopsin_dom_fungi"/>
</dbReference>
<gene>
    <name evidence="8" type="ORF">N7493_002200</name>
</gene>
<evidence type="ECO:0000313" key="8">
    <source>
        <dbReference type="EMBL" id="KAJ5733414.1"/>
    </source>
</evidence>
<sequence>MASEENNIGPIHKKAFVVSTGFFLGLALIAVIVRFVVRFPIQRQRFQIDDALLLLASALLLAALIIMYNKAVSTMYLLIAISSGHISLSLEMEEMTDPSLLTDKALDFHKWAIASLMLSWLTISAVKFFFLLFFWRLVDRLRNWKIYWWFLFIFNVANATFGVSVFYVSCPHWGETALTCPTGGWSSSIVRYSAAQIFLDIVADMLILVIPIGLIWNVSMELKQKLVVGGSLCLTSILVALSVARAVGLRFHDEDYDVWEMYWLTQSANFSVLLAAASAFRSFFVAHRQNKASQPESQDYVNKRSVGSDRKNTSFFSDSASENSQADNLVALSPAYRNSNQTDVETIVLRDKETEWTGLPTSNSISTRATESVCDLSTADGFFFVQKPHPVNIPSRV</sequence>
<dbReference type="Proteomes" id="UP001215712">
    <property type="component" value="Unassembled WGS sequence"/>
</dbReference>
<feature type="transmembrane region" description="Helical" evidence="6">
    <location>
        <begin position="226"/>
        <end position="247"/>
    </location>
</feature>
<keyword evidence="2 6" id="KW-0812">Transmembrane</keyword>
<evidence type="ECO:0000256" key="1">
    <source>
        <dbReference type="ARBA" id="ARBA00004141"/>
    </source>
</evidence>
<dbReference type="EMBL" id="JAQJAN010000003">
    <property type="protein sequence ID" value="KAJ5733414.1"/>
    <property type="molecule type" value="Genomic_DNA"/>
</dbReference>
<evidence type="ECO:0000256" key="3">
    <source>
        <dbReference type="ARBA" id="ARBA00022989"/>
    </source>
</evidence>
<feature type="transmembrane region" description="Helical" evidence="6">
    <location>
        <begin position="49"/>
        <end position="68"/>
    </location>
</feature>
<proteinExistence type="inferred from homology"/>